<dbReference type="AlphaFoldDB" id="A0A9N9J188"/>
<name>A0A9N9J188_9GLOM</name>
<evidence type="ECO:0000313" key="1">
    <source>
        <dbReference type="EMBL" id="CAG8757721.1"/>
    </source>
</evidence>
<comment type="caution">
    <text evidence="1">The sequence shown here is derived from an EMBL/GenBank/DDBJ whole genome shotgun (WGS) entry which is preliminary data.</text>
</comment>
<gene>
    <name evidence="1" type="ORF">FCALED_LOCUS16727</name>
</gene>
<accession>A0A9N9J188</accession>
<reference evidence="1" key="1">
    <citation type="submission" date="2021-06" db="EMBL/GenBank/DDBJ databases">
        <authorList>
            <person name="Kallberg Y."/>
            <person name="Tangrot J."/>
            <person name="Rosling A."/>
        </authorList>
    </citation>
    <scope>NUCLEOTIDE SEQUENCE</scope>
    <source>
        <strain evidence="1">UK204</strain>
    </source>
</reference>
<dbReference type="EMBL" id="CAJVPQ010021172">
    <property type="protein sequence ID" value="CAG8757721.1"/>
    <property type="molecule type" value="Genomic_DNA"/>
</dbReference>
<evidence type="ECO:0000313" key="2">
    <source>
        <dbReference type="Proteomes" id="UP000789570"/>
    </source>
</evidence>
<dbReference type="Proteomes" id="UP000789570">
    <property type="component" value="Unassembled WGS sequence"/>
</dbReference>
<protein>
    <submittedName>
        <fullName evidence="1">9227_t:CDS:1</fullName>
    </submittedName>
</protein>
<keyword evidence="2" id="KW-1185">Reference proteome</keyword>
<feature type="non-terminal residue" evidence="1">
    <location>
        <position position="1"/>
    </location>
</feature>
<proteinExistence type="predicted"/>
<organism evidence="1 2">
    <name type="scientific">Funneliformis caledonium</name>
    <dbReference type="NCBI Taxonomy" id="1117310"/>
    <lineage>
        <taxon>Eukaryota</taxon>
        <taxon>Fungi</taxon>
        <taxon>Fungi incertae sedis</taxon>
        <taxon>Mucoromycota</taxon>
        <taxon>Glomeromycotina</taxon>
        <taxon>Glomeromycetes</taxon>
        <taxon>Glomerales</taxon>
        <taxon>Glomeraceae</taxon>
        <taxon>Funneliformis</taxon>
    </lineage>
</organism>
<sequence length="52" mass="6033">TANLHGRNVLLSSYTSLTKYFHVLQDKRHYFFTYLLTFGYAPTQNLSRASSC</sequence>